<gene>
    <name evidence="3" type="ORF">BcDW1_4824</name>
</gene>
<evidence type="ECO:0000259" key="2">
    <source>
        <dbReference type="Pfam" id="PF06985"/>
    </source>
</evidence>
<protein>
    <submittedName>
        <fullName evidence="3">Putative tol protein</fullName>
    </submittedName>
</protein>
<dbReference type="Proteomes" id="UP000012045">
    <property type="component" value="Unassembled WGS sequence"/>
</dbReference>
<dbReference type="PANTHER" id="PTHR33112:SF10">
    <property type="entry name" value="TOL"/>
    <property type="match status" value="1"/>
</dbReference>
<feature type="compositionally biased region" description="Acidic residues" evidence="1">
    <location>
        <begin position="66"/>
        <end position="76"/>
    </location>
</feature>
<evidence type="ECO:0000313" key="3">
    <source>
        <dbReference type="EMBL" id="EMR86539.1"/>
    </source>
</evidence>
<proteinExistence type="predicted"/>
<feature type="compositionally biased region" description="Basic and acidic residues" evidence="1">
    <location>
        <begin position="1"/>
        <end position="10"/>
    </location>
</feature>
<dbReference type="OrthoDB" id="5125733at2759"/>
<reference evidence="4" key="1">
    <citation type="journal article" date="2013" name="Genome Announc.">
        <title>Draft genome sequence of Botrytis cinerea BcDW1, inoculum for noble rot of grape berries.</title>
        <authorList>
            <person name="Blanco-Ulate B."/>
            <person name="Allen G."/>
            <person name="Powell A.L."/>
            <person name="Cantu D."/>
        </authorList>
    </citation>
    <scope>NUCLEOTIDE SEQUENCE [LARGE SCALE GENOMIC DNA]</scope>
    <source>
        <strain evidence="4">BcDW1</strain>
    </source>
</reference>
<evidence type="ECO:0000313" key="4">
    <source>
        <dbReference type="Proteomes" id="UP000012045"/>
    </source>
</evidence>
<dbReference type="HOGENOM" id="CLU_002639_3_0_1"/>
<accession>M7TZ35</accession>
<evidence type="ECO:0000256" key="1">
    <source>
        <dbReference type="SAM" id="MobiDB-lite"/>
    </source>
</evidence>
<dbReference type="Pfam" id="PF06985">
    <property type="entry name" value="HET"/>
    <property type="match status" value="1"/>
</dbReference>
<feature type="region of interest" description="Disordered" evidence="1">
    <location>
        <begin position="1"/>
        <end position="113"/>
    </location>
</feature>
<dbReference type="InterPro" id="IPR010730">
    <property type="entry name" value="HET"/>
</dbReference>
<name>M7TZ35_BOTF1</name>
<organism evidence="3 4">
    <name type="scientific">Botryotinia fuckeliana (strain BcDW1)</name>
    <name type="common">Noble rot fungus</name>
    <name type="synonym">Botrytis cinerea</name>
    <dbReference type="NCBI Taxonomy" id="1290391"/>
    <lineage>
        <taxon>Eukaryota</taxon>
        <taxon>Fungi</taxon>
        <taxon>Dikarya</taxon>
        <taxon>Ascomycota</taxon>
        <taxon>Pezizomycotina</taxon>
        <taxon>Leotiomycetes</taxon>
        <taxon>Helotiales</taxon>
        <taxon>Sclerotiniaceae</taxon>
        <taxon>Botrytis</taxon>
    </lineage>
</organism>
<dbReference type="AlphaFoldDB" id="M7TZ35"/>
<sequence>MSSAEKRSGVDSDEGTDRKRRRLELGATESGAMESLSSDAVRTDVMEVSGVRQAQERVNSEILAEGNDEEGNENLEIDGASTNNSAHYPDQDFGVRSGADGLRGESSLENEGHEIIETRVLDDSDNCHVNDDRNVDVDEHDYEVSLMEHEENKEGGWDGYPGFSRIISDLEMKFSSYTRWPIENPRVTEEKMESNNETTTATCDILNRNLCQFCRVFFDTWSSVCDFFLERFFYGFLVSAHHDTMSGLKASASSGCHLCALFLSILQITHFGAHESGDHLLLDELKPYRIKLWNEGRNRGETRDLWRISLEFWSIKDNIRSTKTADAKMILDDVSDSEHWKCQSYIDRNLGQKNLESFQLGCTEKSTGLVQAWLHDCDLNHSACRQQKEAFVLPTRLVKIDCQEIRLCISANENCSEYATLSHCWGKAEVLRLQKDNYQAFLRKIPYDKLCKTFRDAIDIARVLGFSWLWIDSLCIIQGDSEDWSKEASRMATVYGLSSLNIAATAAPDGTIGCLFERNLRYTEAVEVAVKTNHQKQVYKIAHCDLYRQNVADAALTRRAWAVQERILAPRTLHFTKSQLFWECRTNRACETFVDTLPEAVCHDSLYLPKQELQSWSKIIEIYTRCSLTNESDRLIAIGGVARQHQMKNGDKYFAGLWQSRIKEQMCWYTYSKQWRHPGENTWRAPSWSWAAVNQEVSFPTKMIHEAYIDVTKVDIALENVEDPFGGVKSGVLTIRSKSMIIHEMGSALNEHSDISVDRLLFIEPRFIVWDRSWESYRNTILILAIGVSEHSNFKEIKGLLLKHTLQENGQYERLGYFSIPNGVREYRLVGTVTCLDEDYQFNELDSLGYLVDLPSEKDYISTDVDEDGITWYTISIV</sequence>
<dbReference type="PANTHER" id="PTHR33112">
    <property type="entry name" value="DOMAIN PROTEIN, PUTATIVE-RELATED"/>
    <property type="match status" value="1"/>
</dbReference>
<dbReference type="EMBL" id="KB707854">
    <property type="protein sequence ID" value="EMR86539.1"/>
    <property type="molecule type" value="Genomic_DNA"/>
</dbReference>
<feature type="domain" description="Heterokaryon incompatibility" evidence="2">
    <location>
        <begin position="418"/>
        <end position="565"/>
    </location>
</feature>